<dbReference type="InterPro" id="IPR004835">
    <property type="entry name" value="Chitin_synth"/>
</dbReference>
<dbReference type="Gene3D" id="1.10.10.60">
    <property type="entry name" value="Homeodomain-like"/>
    <property type="match status" value="1"/>
</dbReference>
<evidence type="ECO:0000256" key="11">
    <source>
        <dbReference type="ARBA" id="ARBA00023180"/>
    </source>
</evidence>
<evidence type="ECO:0000259" key="15">
    <source>
        <dbReference type="PROSITE" id="PS51998"/>
    </source>
</evidence>
<dbReference type="STRING" id="796925.A0A137P5V5"/>
<evidence type="ECO:0000259" key="14">
    <source>
        <dbReference type="PROSITE" id="PS51456"/>
    </source>
</evidence>
<comment type="similarity">
    <text evidence="12">Belongs to the TRAFAC class myosin-kinesin ATPase superfamily. Myosin family.</text>
</comment>
<dbReference type="GO" id="GO:0016459">
    <property type="term" value="C:myosin complex"/>
    <property type="evidence" value="ECO:0007669"/>
    <property type="project" value="UniProtKB-KW"/>
</dbReference>
<dbReference type="GO" id="GO:0030428">
    <property type="term" value="C:cell septum"/>
    <property type="evidence" value="ECO:0007669"/>
    <property type="project" value="TreeGrafter"/>
</dbReference>
<evidence type="ECO:0000256" key="5">
    <source>
        <dbReference type="ARBA" id="ARBA00022679"/>
    </source>
</evidence>
<dbReference type="SUPFAM" id="SSF53448">
    <property type="entry name" value="Nucleotide-diphospho-sugar transferases"/>
    <property type="match status" value="1"/>
</dbReference>
<sequence length="1761" mass="198625">MSHQDDGDLTLLHELDEHSLTNYLVHRLNNSQPFTNLGSNGLVVVNPNRDLGLFTNEVSAHYSEVGYKSFESGHVNLQPHIYDIATKAYFLMRRLGTDQSIIFCGPGNSGKSFSYRECLIQLNKLAINPKKPPKVPDQLIHLLNVIESFSNCSASNNQKSSRMGLYQELQFSNRGRICGVKTIAYYFEKSRLTSVPPQESNFEIFYQFLQNATHEEKQAYYLHDNFSYLPNSASQRHASDQYNIQESLKAVNFKSKARAKINQLLASILHLGNLEFVSAGDGQEVYIKNHDTLELIADWLGVGPNELSGVFSSKTQFVGKELCTVLMDVQGASHQRDNFAVTLYSLLFTWIIEAINSRFCDDESTSNYISLLDQISFEPHKINSLDQFCRNFSNERIRDFTLNYLLSNDASFRAELIQDELQLPDTLITSFPSAALLLAGPEGETGMIQVIDRHCHKSPNRRGEDQLLNSLNKKFSNVPEYLQTNPTSHSFTIAHYETNIEYHLYQFIDNNMDTISAEFVKLFQKDSEGYTHCSNSFLVELFQSEAFLKRYEPVTRSVGLDSSRDRKSQIDAFATISGLTAGSDYVLGNNKVFFSFPKWKDLEDSLRTAVRDEKTQGNDQSYFGFPRGDDNDSIYSGYDGGNRDLFNQSQFGGDSSIMYDGQDLGRGNSRAVGAGYGNYGDNNDDDNASLYKVKQMQDQKNPVVEGLGNNKDLELKDMSPPAQAAKALPGNGAKKVETKPLTFARKSWVRMTWFLTWWIPSCCLSRCGKMTRPDIQMAWREKVAICLLIFLSWVVILFLNIGLGLIFCPPDVSYRVTELSGAKGTSAMAYMYGSSYNLVNLAKYAHGKPTVPSGVDADMMEPLQGMDITQLFPLSPQTYCPGLDAPDRFRLNYAVSPAYVDAGNDLSGVPQAVHNTDKYLGQVVSDDPLWYVNQALPYLKNLRTGTVVYPTQHLNNLRDWQWSIGVIDGKVYDLSVYYNMTQSQPKPTWMPSEVVDIFKPNAANTIKNADITQIWNDLKLNSTEQKNQVKTCLDNLFYVGKIDPSETLKCKVTDILLLVFSGIALSVAAVKFLAALQLSSKRDPQDYDKFVILQVPCYTESEESVRRTLESLATLQYGDKHKLIFVIADGMIIGSGNDLPTPRIVLNVLGVDPKLEPNSFAFKSLGEGSKQLNFGKVYTGLYEIEGHSVPYVVVVKVGSEKEVSRPGNRGKRDSQIILMQFLNRVHFDTAMNPLELEMYHQMKNVIGVDPKLYEFVLMVDADTEVLPDSLNRLVAVTARDSSVMGLCGETTLVNENQSITTMMQVYEYYISHHLAKAFESLFGSVTCLPGCFSMYRIKTVRNAPLIISNKIIELYSENEVDTLHKKNLLSLGEDRYLTTLMLQQFPNYKMKFTPDAQCRTVVPERFDILLSQRRRWINSTIHNLFELLWLKDMCGFCCFSMRFVVMLDLVGTIILPASVIYLVYIIVAWATKFQIINYWSILIMASIYILQALLFIIKQKWEHIGWMIFYLFAIPLYNFYIPIYSYWHFDDFSWGNTRVVVGDGKKQIITDDEVPFDPASVPLMTWAEHEQRQWESEAQYSRNQSALGFNQGQNGAGGFIYPNRGVDSPSRMGSPLPYNNYGPASRQNLLMPDPNQTYGSPQMMSPAGIRGSTYSQSFILPDASRAIPVSNFSPYPGAHSSIAVPTPQQSHYIPQGAPISGGQGGVPDETLAHEIRFILSSSDLSTITKKQVRSKLQDTFQMDLSHKKEFINATIDQILQG</sequence>
<dbReference type="OrthoDB" id="370884at2759"/>
<proteinExistence type="inferred from homology"/>
<dbReference type="GO" id="GO:0006031">
    <property type="term" value="P:chitin biosynthetic process"/>
    <property type="evidence" value="ECO:0007669"/>
    <property type="project" value="TreeGrafter"/>
</dbReference>
<evidence type="ECO:0000313" key="16">
    <source>
        <dbReference type="EMBL" id="KXN70376.1"/>
    </source>
</evidence>
<dbReference type="InterPro" id="IPR001609">
    <property type="entry name" value="Myosin_head_motor_dom-like"/>
</dbReference>
<keyword evidence="3" id="KW-1003">Cell membrane</keyword>
<evidence type="ECO:0000256" key="13">
    <source>
        <dbReference type="SAM" id="Phobius"/>
    </source>
</evidence>
<dbReference type="Gene3D" id="1.20.58.530">
    <property type="match status" value="1"/>
</dbReference>
<feature type="transmembrane region" description="Helical" evidence="13">
    <location>
        <begin position="785"/>
        <end position="807"/>
    </location>
</feature>
<evidence type="ECO:0000256" key="12">
    <source>
        <dbReference type="PROSITE-ProRule" id="PRU00782"/>
    </source>
</evidence>
<dbReference type="GO" id="GO:0003779">
    <property type="term" value="F:actin binding"/>
    <property type="evidence" value="ECO:0007669"/>
    <property type="project" value="UniProtKB-KW"/>
</dbReference>
<evidence type="ECO:0000256" key="7">
    <source>
        <dbReference type="ARBA" id="ARBA00022989"/>
    </source>
</evidence>
<keyword evidence="6 13" id="KW-0812">Transmembrane</keyword>
<dbReference type="PROSITE" id="PS51998">
    <property type="entry name" value="DEK_C"/>
    <property type="match status" value="1"/>
</dbReference>
<dbReference type="Pfam" id="PF08766">
    <property type="entry name" value="DEK_C"/>
    <property type="match status" value="1"/>
</dbReference>
<gene>
    <name evidence="16" type="ORF">CONCODRAFT_39527</name>
</gene>
<evidence type="ECO:0000256" key="4">
    <source>
        <dbReference type="ARBA" id="ARBA00022676"/>
    </source>
</evidence>
<feature type="transmembrane region" description="Helical" evidence="13">
    <location>
        <begin position="1504"/>
        <end position="1527"/>
    </location>
</feature>
<reference evidence="16 17" key="1">
    <citation type="journal article" date="2015" name="Genome Biol. Evol.">
        <title>Phylogenomic analyses indicate that early fungi evolved digesting cell walls of algal ancestors of land plants.</title>
        <authorList>
            <person name="Chang Y."/>
            <person name="Wang S."/>
            <person name="Sekimoto S."/>
            <person name="Aerts A.L."/>
            <person name="Choi C."/>
            <person name="Clum A."/>
            <person name="LaButti K.M."/>
            <person name="Lindquist E.A."/>
            <person name="Yee Ngan C."/>
            <person name="Ohm R.A."/>
            <person name="Salamov A.A."/>
            <person name="Grigoriev I.V."/>
            <person name="Spatafora J.W."/>
            <person name="Berbee M.L."/>
        </authorList>
    </citation>
    <scope>NUCLEOTIDE SEQUENCE [LARGE SCALE GENOMIC DNA]</scope>
    <source>
        <strain evidence="16 17">NRRL 28638</strain>
    </source>
</reference>
<dbReference type="EC" id="2.4.1.16" evidence="2"/>
<keyword evidence="17" id="KW-1185">Reference proteome</keyword>
<feature type="domain" description="DEK-C" evidence="15">
    <location>
        <begin position="1705"/>
        <end position="1760"/>
    </location>
</feature>
<dbReference type="OMA" id="RNQPYTR"/>
<dbReference type="SUPFAM" id="SSF52540">
    <property type="entry name" value="P-loop containing nucleoside triphosphate hydrolases"/>
    <property type="match status" value="1"/>
</dbReference>
<keyword evidence="7 13" id="KW-1133">Transmembrane helix</keyword>
<comment type="subcellular location">
    <subcellularLocation>
        <location evidence="1">Cell membrane</location>
        <topology evidence="1">Multi-pass membrane protein</topology>
    </subcellularLocation>
</comment>
<keyword evidence="5 16" id="KW-0808">Transferase</keyword>
<feature type="transmembrane region" description="Helical" evidence="13">
    <location>
        <begin position="1476"/>
        <end position="1497"/>
    </location>
</feature>
<feature type="domain" description="Myosin motor" evidence="14">
    <location>
        <begin position="4"/>
        <end position="396"/>
    </location>
</feature>
<dbReference type="InterPro" id="IPR036961">
    <property type="entry name" value="Kinesin_motor_dom_sf"/>
</dbReference>
<feature type="transmembrane region" description="Helical" evidence="13">
    <location>
        <begin position="1449"/>
        <end position="1470"/>
    </location>
</feature>
<dbReference type="GO" id="GO:0003774">
    <property type="term" value="F:cytoskeletal motor activity"/>
    <property type="evidence" value="ECO:0007669"/>
    <property type="project" value="InterPro"/>
</dbReference>
<dbReference type="CDD" id="cd04190">
    <property type="entry name" value="Chitin_synth_C"/>
    <property type="match status" value="1"/>
</dbReference>
<keyword evidence="11" id="KW-0325">Glycoprotein</keyword>
<comment type="caution">
    <text evidence="12">Lacks conserved residue(s) required for the propagation of feature annotation.</text>
</comment>
<evidence type="ECO:0000256" key="9">
    <source>
        <dbReference type="ARBA" id="ARBA00023136"/>
    </source>
</evidence>
<keyword evidence="12" id="KW-0009">Actin-binding</keyword>
<accession>A0A137P5V5</accession>
<evidence type="ECO:0000256" key="2">
    <source>
        <dbReference type="ARBA" id="ARBA00012543"/>
    </source>
</evidence>
<dbReference type="PRINTS" id="PR00193">
    <property type="entry name" value="MYOSINHEAVY"/>
</dbReference>
<keyword evidence="10" id="KW-0505">Motor protein</keyword>
<dbReference type="GO" id="GO:0031505">
    <property type="term" value="P:fungal-type cell wall organization"/>
    <property type="evidence" value="ECO:0007669"/>
    <property type="project" value="TreeGrafter"/>
</dbReference>
<evidence type="ECO:0000256" key="8">
    <source>
        <dbReference type="ARBA" id="ARBA00023123"/>
    </source>
</evidence>
<dbReference type="PANTHER" id="PTHR22914:SF13">
    <property type="entry name" value="CHITIN SYNTHASE"/>
    <property type="match status" value="1"/>
</dbReference>
<dbReference type="GO" id="GO:0005524">
    <property type="term" value="F:ATP binding"/>
    <property type="evidence" value="ECO:0007669"/>
    <property type="project" value="InterPro"/>
</dbReference>
<dbReference type="PANTHER" id="PTHR22914">
    <property type="entry name" value="CHITIN SYNTHASE"/>
    <property type="match status" value="1"/>
</dbReference>
<evidence type="ECO:0000256" key="1">
    <source>
        <dbReference type="ARBA" id="ARBA00004651"/>
    </source>
</evidence>
<dbReference type="InterPro" id="IPR027417">
    <property type="entry name" value="P-loop_NTPase"/>
</dbReference>
<dbReference type="InterPro" id="IPR014876">
    <property type="entry name" value="DEK_C"/>
</dbReference>
<dbReference type="Gene3D" id="1.10.10.820">
    <property type="match status" value="1"/>
</dbReference>
<dbReference type="InterPro" id="IPR029044">
    <property type="entry name" value="Nucleotide-diphossugar_trans"/>
</dbReference>
<keyword evidence="4" id="KW-0328">Glycosyltransferase</keyword>
<dbReference type="SUPFAM" id="SSF109715">
    <property type="entry name" value="DEK C-terminal domain"/>
    <property type="match status" value="1"/>
</dbReference>
<dbReference type="Gene3D" id="3.40.850.10">
    <property type="entry name" value="Kinesin motor domain"/>
    <property type="match status" value="1"/>
</dbReference>
<dbReference type="GO" id="GO:0004100">
    <property type="term" value="F:chitin synthase activity"/>
    <property type="evidence" value="ECO:0007669"/>
    <property type="project" value="UniProtKB-EC"/>
</dbReference>
<keyword evidence="9 13" id="KW-0472">Membrane</keyword>
<evidence type="ECO:0000256" key="10">
    <source>
        <dbReference type="ARBA" id="ARBA00023175"/>
    </source>
</evidence>
<evidence type="ECO:0000256" key="6">
    <source>
        <dbReference type="ARBA" id="ARBA00022692"/>
    </source>
</evidence>
<organism evidence="16 17">
    <name type="scientific">Conidiobolus coronatus (strain ATCC 28846 / CBS 209.66 / NRRL 28638)</name>
    <name type="common">Delacroixia coronata</name>
    <dbReference type="NCBI Taxonomy" id="796925"/>
    <lineage>
        <taxon>Eukaryota</taxon>
        <taxon>Fungi</taxon>
        <taxon>Fungi incertae sedis</taxon>
        <taxon>Zoopagomycota</taxon>
        <taxon>Entomophthoromycotina</taxon>
        <taxon>Entomophthoromycetes</taxon>
        <taxon>Entomophthorales</taxon>
        <taxon>Ancylistaceae</taxon>
        <taxon>Conidiobolus</taxon>
    </lineage>
</organism>
<dbReference type="Gene3D" id="1.20.120.720">
    <property type="entry name" value="Myosin VI head, motor domain, U50 subdomain"/>
    <property type="match status" value="1"/>
</dbReference>
<name>A0A137P5V5_CONC2</name>
<evidence type="ECO:0000313" key="17">
    <source>
        <dbReference type="Proteomes" id="UP000070444"/>
    </source>
</evidence>
<dbReference type="Pfam" id="PF00063">
    <property type="entry name" value="Myosin_head"/>
    <property type="match status" value="1"/>
</dbReference>
<evidence type="ECO:0000256" key="3">
    <source>
        <dbReference type="ARBA" id="ARBA00022475"/>
    </source>
</evidence>
<dbReference type="GO" id="GO:0005886">
    <property type="term" value="C:plasma membrane"/>
    <property type="evidence" value="ECO:0007669"/>
    <property type="project" value="UniProtKB-SubCell"/>
</dbReference>
<keyword evidence="8 12" id="KW-0518">Myosin</keyword>
<dbReference type="PROSITE" id="PS51456">
    <property type="entry name" value="MYOSIN_MOTOR"/>
    <property type="match status" value="1"/>
</dbReference>
<dbReference type="SMART" id="SM00242">
    <property type="entry name" value="MYSc"/>
    <property type="match status" value="1"/>
</dbReference>
<dbReference type="EMBL" id="KQ964504">
    <property type="protein sequence ID" value="KXN70376.1"/>
    <property type="molecule type" value="Genomic_DNA"/>
</dbReference>
<protein>
    <recommendedName>
        <fullName evidence="2">chitin synthase</fullName>
        <ecNumber evidence="2">2.4.1.16</ecNumber>
    </recommendedName>
</protein>
<dbReference type="Proteomes" id="UP000070444">
    <property type="component" value="Unassembled WGS sequence"/>
</dbReference>
<feature type="transmembrane region" description="Helical" evidence="13">
    <location>
        <begin position="747"/>
        <end position="764"/>
    </location>
</feature>
<dbReference type="Pfam" id="PF03142">
    <property type="entry name" value="Chitin_synth_2"/>
    <property type="match status" value="1"/>
</dbReference>